<proteinExistence type="inferred from homology"/>
<dbReference type="Gene3D" id="3.40.50.150">
    <property type="entry name" value="Vaccinia Virus protein VP39"/>
    <property type="match status" value="2"/>
</dbReference>
<dbReference type="Pfam" id="PF03942">
    <property type="entry name" value="DTW"/>
    <property type="match status" value="1"/>
</dbReference>
<dbReference type="InterPro" id="IPR000682">
    <property type="entry name" value="PCMT"/>
</dbReference>
<evidence type="ECO:0000256" key="7">
    <source>
        <dbReference type="ARBA" id="ARBA00022694"/>
    </source>
</evidence>
<keyword evidence="4" id="KW-0489">Methyltransferase</keyword>
<feature type="domain" description="DTW" evidence="9">
    <location>
        <begin position="564"/>
        <end position="782"/>
    </location>
</feature>
<evidence type="ECO:0000256" key="4">
    <source>
        <dbReference type="ARBA" id="ARBA00022603"/>
    </source>
</evidence>
<reference evidence="11" key="1">
    <citation type="journal article" date="2023" name="Commun. Biol.">
        <title>Genome analysis of Parmales, the sister group of diatoms, reveals the evolutionary specialization of diatoms from phago-mixotrophs to photoautotrophs.</title>
        <authorList>
            <person name="Ban H."/>
            <person name="Sato S."/>
            <person name="Yoshikawa S."/>
            <person name="Yamada K."/>
            <person name="Nakamura Y."/>
            <person name="Ichinomiya M."/>
            <person name="Sato N."/>
            <person name="Blanc-Mathieu R."/>
            <person name="Endo H."/>
            <person name="Kuwata A."/>
            <person name="Ogata H."/>
        </authorList>
    </citation>
    <scope>NUCLEOTIDE SEQUENCE [LARGE SCALE GENOMIC DNA]</scope>
</reference>
<keyword evidence="5" id="KW-0808">Transferase</keyword>
<evidence type="ECO:0000256" key="2">
    <source>
        <dbReference type="ARBA" id="ARBA00005369"/>
    </source>
</evidence>
<dbReference type="CDD" id="cd02440">
    <property type="entry name" value="AdoMet_MTases"/>
    <property type="match status" value="1"/>
</dbReference>
<dbReference type="OrthoDB" id="73890at2759"/>
<dbReference type="PANTHER" id="PTHR11579">
    <property type="entry name" value="PROTEIN-L-ISOASPARTATE O-METHYLTRANSFERASE"/>
    <property type="match status" value="1"/>
</dbReference>
<evidence type="ECO:0000256" key="6">
    <source>
        <dbReference type="ARBA" id="ARBA00022691"/>
    </source>
</evidence>
<dbReference type="GO" id="GO:0016432">
    <property type="term" value="F:tRNA-uridine aminocarboxypropyltransferase activity"/>
    <property type="evidence" value="ECO:0007669"/>
    <property type="project" value="UniProtKB-EC"/>
</dbReference>
<dbReference type="InterPro" id="IPR041698">
    <property type="entry name" value="Methyltransf_25"/>
</dbReference>
<evidence type="ECO:0000256" key="8">
    <source>
        <dbReference type="ARBA" id="ARBA00048718"/>
    </source>
</evidence>
<organism evidence="10 11">
    <name type="scientific">Triparma columacea</name>
    <dbReference type="NCBI Taxonomy" id="722753"/>
    <lineage>
        <taxon>Eukaryota</taxon>
        <taxon>Sar</taxon>
        <taxon>Stramenopiles</taxon>
        <taxon>Ochrophyta</taxon>
        <taxon>Bolidophyceae</taxon>
        <taxon>Parmales</taxon>
        <taxon>Triparmaceae</taxon>
        <taxon>Triparma</taxon>
    </lineage>
</organism>
<evidence type="ECO:0000256" key="1">
    <source>
        <dbReference type="ARBA" id="ARBA00004496"/>
    </source>
</evidence>
<dbReference type="SUPFAM" id="SSF53335">
    <property type="entry name" value="S-adenosyl-L-methionine-dependent methyltransferases"/>
    <property type="match status" value="2"/>
</dbReference>
<gene>
    <name evidence="10" type="ORF">TrCOL_g1091</name>
</gene>
<accession>A0A9W7G277</accession>
<comment type="subcellular location">
    <subcellularLocation>
        <location evidence="1">Cytoplasm</location>
    </subcellularLocation>
</comment>
<sequence length="894" mass="96753">MFTASATSNEELVGRLEKNGLVESHSQLRDAFLKTDRALYNRTSEASSTQQLKVSENYEYGSYADAPQSIGHKATLSAPYVHAAALQALSPKLVEGAKVLDVGCGSGICCGIMRRMVGASGKVVGIDVVRSLVELSERNLQEDGLDVNKGHGSILLEWKDGWKGCPEHGLYDAIHVGASSSSIPHDLVDQLAPCGLMTIPVGSRNKQFLTLVTKSSCGTSFSSTKVRPDPVRFVPLVDTSFVDYDKRYKKGWAYGKKPNDFLVDCANNKDLQLESRTSALSLGEGQGRNVIYLADVLRYEACIAVDSSTVGLEKTNTFASHKGVSNRIKTVQADLTEPIPVTLSSHSFDLVISFFLALPSTKRRSLNKSVATLLNTGGLYIVECFSPGQDEINKKNGTRNGPRDLDLLVSAEDLARDFDGEDVEILVAEEIVRELLEGSFHRMKEAAVTRFVCRKRGRTAWTDFGSYVESLGEPMKGSGNNADFEAMLEAALAAEEASARAVPNSPPLPAESPKNNFVSWVDSIFDEKLVPTTTSSSGVLPVSSDAYLKSASEILRFSLDYARTMNTCPYCWFRECKCDRLSVSGQTTTTTACDPKVRVVLLIHPTEFLRGSSTCKLLRDSESVHYEYLVVGMEGTGERLDELAASSPFSTYILYPSDDSVTTKIVAKEIAKGTDPRLGSSPLEDKSTTVIVPDGSWKMTEKILAETALQKLNVKTLKIDENVVSGHTSSLLESLNTTSGSGRLSTAEAVAFCLKGLGFFDDSSRIFGSVDRLSAIFEDRKAAIGLEGAIEVDADGEKLKCLQDVAARLSASDIPAGLRWCAVCGAAMASAKRMHVHLCGKRHLQCVLAAAKGGNAETDLSAEDIFAKYSVDKMNEGKVWIDPPDVALATLFVV</sequence>
<keyword evidence="11" id="KW-1185">Reference proteome</keyword>
<dbReference type="Proteomes" id="UP001165065">
    <property type="component" value="Unassembled WGS sequence"/>
</dbReference>
<comment type="catalytic activity">
    <reaction evidence="8">
        <text>a uridine in tRNA + S-adenosyl-L-methionine = a 3-[(3S)-3-amino-3-carboxypropyl]uridine in tRNA + S-methyl-5'-thioadenosine + H(+)</text>
        <dbReference type="Rhea" id="RHEA:62432"/>
        <dbReference type="Rhea" id="RHEA-COMP:13339"/>
        <dbReference type="Rhea" id="RHEA-COMP:16092"/>
        <dbReference type="ChEBI" id="CHEBI:15378"/>
        <dbReference type="ChEBI" id="CHEBI:17509"/>
        <dbReference type="ChEBI" id="CHEBI:59789"/>
        <dbReference type="ChEBI" id="CHEBI:65315"/>
        <dbReference type="ChEBI" id="CHEBI:82930"/>
        <dbReference type="EC" id="2.5.1.25"/>
    </reaction>
</comment>
<evidence type="ECO:0000259" key="9">
    <source>
        <dbReference type="SMART" id="SM01144"/>
    </source>
</evidence>
<dbReference type="GO" id="GO:0005737">
    <property type="term" value="C:cytoplasm"/>
    <property type="evidence" value="ECO:0007669"/>
    <property type="project" value="UniProtKB-SubCell"/>
</dbReference>
<name>A0A9W7G277_9STRA</name>
<evidence type="ECO:0000313" key="11">
    <source>
        <dbReference type="Proteomes" id="UP001165065"/>
    </source>
</evidence>
<dbReference type="InterPro" id="IPR029063">
    <property type="entry name" value="SAM-dependent_MTases_sf"/>
</dbReference>
<dbReference type="Pfam" id="PF13649">
    <property type="entry name" value="Methyltransf_25"/>
    <property type="match status" value="1"/>
</dbReference>
<dbReference type="SMART" id="SM01144">
    <property type="entry name" value="DTW"/>
    <property type="match status" value="1"/>
</dbReference>
<keyword evidence="6" id="KW-0949">S-adenosyl-L-methionine</keyword>
<dbReference type="AlphaFoldDB" id="A0A9W7G277"/>
<dbReference type="PANTHER" id="PTHR11579:SF0">
    <property type="entry name" value="PROTEIN-L-ISOASPARTATE(D-ASPARTATE) O-METHYLTRANSFERASE"/>
    <property type="match status" value="1"/>
</dbReference>
<keyword evidence="7" id="KW-0819">tRNA processing</keyword>
<comment type="similarity">
    <text evidence="2">Belongs to the methyltransferase superfamily. L-isoaspartyl/D-aspartyl protein methyltransferase family.</text>
</comment>
<comment type="caution">
    <text evidence="10">The sequence shown here is derived from an EMBL/GenBank/DDBJ whole genome shotgun (WGS) entry which is preliminary data.</text>
</comment>
<evidence type="ECO:0000313" key="10">
    <source>
        <dbReference type="EMBL" id="GMI29560.1"/>
    </source>
</evidence>
<dbReference type="Pfam" id="PF01135">
    <property type="entry name" value="PCMT"/>
    <property type="match status" value="1"/>
</dbReference>
<dbReference type="EMBL" id="BRYA01000684">
    <property type="protein sequence ID" value="GMI29560.1"/>
    <property type="molecule type" value="Genomic_DNA"/>
</dbReference>
<dbReference type="GO" id="GO:0004719">
    <property type="term" value="F:protein-L-isoaspartate (D-aspartate) O-methyltransferase activity"/>
    <property type="evidence" value="ECO:0007669"/>
    <property type="project" value="InterPro"/>
</dbReference>
<protein>
    <recommendedName>
        <fullName evidence="9">DTW domain-containing protein</fullName>
    </recommendedName>
</protein>
<dbReference type="InterPro" id="IPR005636">
    <property type="entry name" value="DTW"/>
</dbReference>
<dbReference type="GO" id="GO:0008033">
    <property type="term" value="P:tRNA processing"/>
    <property type="evidence" value="ECO:0007669"/>
    <property type="project" value="UniProtKB-KW"/>
</dbReference>
<evidence type="ECO:0000256" key="5">
    <source>
        <dbReference type="ARBA" id="ARBA00022679"/>
    </source>
</evidence>
<dbReference type="GO" id="GO:0032259">
    <property type="term" value="P:methylation"/>
    <property type="evidence" value="ECO:0007669"/>
    <property type="project" value="UniProtKB-KW"/>
</dbReference>
<keyword evidence="3" id="KW-0963">Cytoplasm</keyword>
<evidence type="ECO:0000256" key="3">
    <source>
        <dbReference type="ARBA" id="ARBA00022490"/>
    </source>
</evidence>